<evidence type="ECO:0000313" key="5">
    <source>
        <dbReference type="Proteomes" id="UP000595703"/>
    </source>
</evidence>
<dbReference type="Gene3D" id="3.30.429.10">
    <property type="entry name" value="Macrophage Migration Inhibitory Factor"/>
    <property type="match status" value="1"/>
</dbReference>
<evidence type="ECO:0000256" key="1">
    <source>
        <dbReference type="ARBA" id="ARBA00006723"/>
    </source>
</evidence>
<dbReference type="PANTHER" id="PTHR35530:SF2">
    <property type="entry name" value="BSL4019 PROTEIN"/>
    <property type="match status" value="1"/>
</dbReference>
<accession>A0A7U3UWS8</accession>
<sequence>MPLIDVKLYEGRLDGETETELITRLTDAVVEVFGESARGGTWVVLQEVPATRWGIAGKPGTPPISARG</sequence>
<reference evidence="4 5" key="2">
    <citation type="journal article" date="2011" name="J. Antibiot.">
        <title>Furaquinocins I and J: novel polyketide isoprenoid hybrid compounds from Streptomyces reveromyceticus SN-593.</title>
        <authorList>
            <person name="Panthee S."/>
            <person name="Takahashi S."/>
            <person name="Takagi H."/>
            <person name="Nogawa T."/>
            <person name="Oowada E."/>
            <person name="Uramoto M."/>
            <person name="Osada H."/>
        </authorList>
    </citation>
    <scope>NUCLEOTIDE SEQUENCE [LARGE SCALE GENOMIC DNA]</scope>
    <source>
        <strain evidence="4 5">SN-593</strain>
    </source>
</reference>
<dbReference type="KEGG" id="arev:RVR_7029"/>
<dbReference type="PANTHER" id="PTHR35530">
    <property type="entry name" value="TAUTOMERASE-RELATED"/>
    <property type="match status" value="1"/>
</dbReference>
<dbReference type="InterPro" id="IPR004370">
    <property type="entry name" value="4-OT-like_dom"/>
</dbReference>
<name>A0A7U3UWS8_9ACTN</name>
<evidence type="ECO:0000256" key="2">
    <source>
        <dbReference type="ARBA" id="ARBA00023235"/>
    </source>
</evidence>
<dbReference type="InterPro" id="IPR014347">
    <property type="entry name" value="Tautomerase/MIF_sf"/>
</dbReference>
<dbReference type="SUPFAM" id="SSF55331">
    <property type="entry name" value="Tautomerase/MIF"/>
    <property type="match status" value="1"/>
</dbReference>
<dbReference type="GO" id="GO:0016853">
    <property type="term" value="F:isomerase activity"/>
    <property type="evidence" value="ECO:0007669"/>
    <property type="project" value="UniProtKB-KW"/>
</dbReference>
<dbReference type="Pfam" id="PF01361">
    <property type="entry name" value="Tautomerase"/>
    <property type="match status" value="1"/>
</dbReference>
<comment type="similarity">
    <text evidence="1">Belongs to the 4-oxalocrotonate tautomerase family.</text>
</comment>
<dbReference type="AlphaFoldDB" id="A0A7U3UWS8"/>
<gene>
    <name evidence="4" type="ORF">RVR_7029</name>
</gene>
<keyword evidence="2" id="KW-0413">Isomerase</keyword>
<reference evidence="4 5" key="1">
    <citation type="journal article" date="2010" name="J. Bacteriol.">
        <title>Biochemical characterization of a novel indole prenyltransferase from Streptomyces sp. SN-593.</title>
        <authorList>
            <person name="Takahashi S."/>
            <person name="Takagi H."/>
            <person name="Toyoda A."/>
            <person name="Uramoto M."/>
            <person name="Nogawa T."/>
            <person name="Ueki M."/>
            <person name="Sakaki Y."/>
            <person name="Osada H."/>
        </authorList>
    </citation>
    <scope>NUCLEOTIDE SEQUENCE [LARGE SCALE GENOMIC DNA]</scope>
    <source>
        <strain evidence="4 5">SN-593</strain>
    </source>
</reference>
<dbReference type="EMBL" id="AP018365">
    <property type="protein sequence ID" value="BBB00117.1"/>
    <property type="molecule type" value="Genomic_DNA"/>
</dbReference>
<keyword evidence="5" id="KW-1185">Reference proteome</keyword>
<reference evidence="4 5" key="4">
    <citation type="journal article" date="2020" name="Sci. Rep.">
        <title>beta-carboline chemical signals induce reveromycin production through a LuxR family regulator in Streptomyces sp. SN-593.</title>
        <authorList>
            <person name="Panthee S."/>
            <person name="Kito N."/>
            <person name="Hayashi T."/>
            <person name="Shimizu T."/>
            <person name="Ishikawa J."/>
            <person name="Hamamoto H."/>
            <person name="Osada H."/>
            <person name="Takahashi S."/>
        </authorList>
    </citation>
    <scope>NUCLEOTIDE SEQUENCE [LARGE SCALE GENOMIC DNA]</scope>
    <source>
        <strain evidence="4 5">SN-593</strain>
    </source>
</reference>
<dbReference type="Proteomes" id="UP000595703">
    <property type="component" value="Chromosome"/>
</dbReference>
<feature type="domain" description="4-oxalocrotonate tautomerase-like" evidence="3">
    <location>
        <begin position="2"/>
        <end position="58"/>
    </location>
</feature>
<evidence type="ECO:0000259" key="3">
    <source>
        <dbReference type="Pfam" id="PF01361"/>
    </source>
</evidence>
<organism evidence="4 5">
    <name type="scientific">Actinacidiphila reveromycinica</name>
    <dbReference type="NCBI Taxonomy" id="659352"/>
    <lineage>
        <taxon>Bacteria</taxon>
        <taxon>Bacillati</taxon>
        <taxon>Actinomycetota</taxon>
        <taxon>Actinomycetes</taxon>
        <taxon>Kitasatosporales</taxon>
        <taxon>Streptomycetaceae</taxon>
        <taxon>Actinacidiphila</taxon>
    </lineage>
</organism>
<evidence type="ECO:0000313" key="4">
    <source>
        <dbReference type="EMBL" id="BBB00117.1"/>
    </source>
</evidence>
<protein>
    <recommendedName>
        <fullName evidence="3">4-oxalocrotonate tautomerase-like domain-containing protein</fullName>
    </recommendedName>
</protein>
<reference evidence="4 5" key="3">
    <citation type="journal article" date="2011" name="Nat. Chem. Biol.">
        <title>Reveromycin A biosynthesis uses RevG and RevJ for stereospecific spiroacetal formation.</title>
        <authorList>
            <person name="Takahashi S."/>
            <person name="Toyoda A."/>
            <person name="Sekiyama Y."/>
            <person name="Takagi H."/>
            <person name="Nogawa T."/>
            <person name="Uramoto M."/>
            <person name="Suzuki R."/>
            <person name="Koshino H."/>
            <person name="Kumano T."/>
            <person name="Panthee S."/>
            <person name="Dairi T."/>
            <person name="Ishikawa J."/>
            <person name="Ikeda H."/>
            <person name="Sakaki Y."/>
            <person name="Osada H."/>
        </authorList>
    </citation>
    <scope>NUCLEOTIDE SEQUENCE [LARGE SCALE GENOMIC DNA]</scope>
    <source>
        <strain evidence="4 5">SN-593</strain>
    </source>
</reference>
<dbReference type="RefSeq" id="WP_202236182.1">
    <property type="nucleotide sequence ID" value="NZ_AP018365.1"/>
</dbReference>
<proteinExistence type="inferred from homology"/>